<dbReference type="PROSITE" id="PS51186">
    <property type="entry name" value="GNAT"/>
    <property type="match status" value="1"/>
</dbReference>
<dbReference type="EMBL" id="BMJO01000004">
    <property type="protein sequence ID" value="GGE57588.1"/>
    <property type="molecule type" value="Genomic_DNA"/>
</dbReference>
<accession>A0A4R2HFW5</accession>
<dbReference type="Proteomes" id="UP000622648">
    <property type="component" value="Unassembled WGS sequence"/>
</dbReference>
<reference evidence="7" key="2">
    <citation type="journal article" date="2019" name="Int. J. Syst. Evol. Microbiol.">
        <title>The Global Catalogue of Microorganisms (GCM) 10K type strain sequencing project: providing services to taxonomists for standard genome sequencing and annotation.</title>
        <authorList>
            <consortium name="The Broad Institute Genomics Platform"/>
            <consortium name="The Broad Institute Genome Sequencing Center for Infectious Disease"/>
            <person name="Wu L."/>
            <person name="Ma J."/>
        </authorList>
    </citation>
    <scope>NUCLEOTIDE SEQUENCE [LARGE SCALE GENOMIC DNA]</scope>
    <source>
        <strain evidence="7">CGMCC 1.15644</strain>
    </source>
</reference>
<keyword evidence="1 5" id="KW-0808">Transferase</keyword>
<reference evidence="4" key="4">
    <citation type="submission" date="2024-05" db="EMBL/GenBank/DDBJ databases">
        <authorList>
            <person name="Sun Q."/>
            <person name="Zhou Y."/>
        </authorList>
    </citation>
    <scope>NUCLEOTIDE SEQUENCE</scope>
    <source>
        <strain evidence="4">CGMCC 1.15644</strain>
    </source>
</reference>
<reference evidence="4" key="1">
    <citation type="journal article" date="2014" name="Int. J. Syst. Evol. Microbiol.">
        <title>Complete genome of a new Firmicutes species belonging to the dominant human colonic microbiota ('Ruminococcus bicirculans') reveals two chromosomes and a selective capacity to utilize plant glucans.</title>
        <authorList>
            <consortium name="NISC Comparative Sequencing Program"/>
            <person name="Wegmann U."/>
            <person name="Louis P."/>
            <person name="Goesmann A."/>
            <person name="Henrissat B."/>
            <person name="Duncan S.H."/>
            <person name="Flint H.J."/>
        </authorList>
    </citation>
    <scope>NUCLEOTIDE SEQUENCE</scope>
    <source>
        <strain evidence="4">CGMCC 1.15644</strain>
    </source>
</reference>
<dbReference type="PANTHER" id="PTHR43877">
    <property type="entry name" value="AMINOALKYLPHOSPHONATE N-ACETYLTRANSFERASE-RELATED-RELATED"/>
    <property type="match status" value="1"/>
</dbReference>
<dbReference type="Pfam" id="PF13508">
    <property type="entry name" value="Acetyltransf_7"/>
    <property type="match status" value="1"/>
</dbReference>
<keyword evidence="2" id="KW-0012">Acyltransferase</keyword>
<name>A0A4R2HFW5_9SPHI</name>
<protein>
    <submittedName>
        <fullName evidence="5">N-acetylglutamate synthase-like GNAT family acetyltransferase</fullName>
    </submittedName>
    <submittedName>
        <fullName evidence="4">N-acetyltransferase</fullName>
    </submittedName>
</protein>
<keyword evidence="7" id="KW-1185">Reference proteome</keyword>
<reference evidence="5 6" key="3">
    <citation type="submission" date="2019-03" db="EMBL/GenBank/DDBJ databases">
        <title>Genomic Encyclopedia of Type Strains, Phase IV (KMG-IV): sequencing the most valuable type-strain genomes for metagenomic binning, comparative biology and taxonomic classification.</title>
        <authorList>
            <person name="Goeker M."/>
        </authorList>
    </citation>
    <scope>NUCLEOTIDE SEQUENCE [LARGE SCALE GENOMIC DNA]</scope>
    <source>
        <strain evidence="5 6">DSM 103236</strain>
    </source>
</reference>
<dbReference type="InterPro" id="IPR050832">
    <property type="entry name" value="Bact_Acetyltransf"/>
</dbReference>
<gene>
    <name evidence="5" type="ORF">EV200_103259</name>
    <name evidence="4" type="ORF">GCM10011413_25000</name>
</gene>
<dbReference type="GO" id="GO:0016747">
    <property type="term" value="F:acyltransferase activity, transferring groups other than amino-acyl groups"/>
    <property type="evidence" value="ECO:0007669"/>
    <property type="project" value="InterPro"/>
</dbReference>
<dbReference type="Gene3D" id="3.40.630.30">
    <property type="match status" value="1"/>
</dbReference>
<evidence type="ECO:0000313" key="7">
    <source>
        <dbReference type="Proteomes" id="UP000622648"/>
    </source>
</evidence>
<evidence type="ECO:0000259" key="3">
    <source>
        <dbReference type="PROSITE" id="PS51186"/>
    </source>
</evidence>
<feature type="domain" description="N-acetyltransferase" evidence="3">
    <location>
        <begin position="5"/>
        <end position="152"/>
    </location>
</feature>
<dbReference type="EMBL" id="SLWO01000003">
    <property type="protein sequence ID" value="TCO26927.1"/>
    <property type="molecule type" value="Genomic_DNA"/>
</dbReference>
<dbReference type="InterPro" id="IPR016181">
    <property type="entry name" value="Acyl_CoA_acyltransferase"/>
</dbReference>
<dbReference type="InterPro" id="IPR000182">
    <property type="entry name" value="GNAT_dom"/>
</dbReference>
<evidence type="ECO:0000313" key="6">
    <source>
        <dbReference type="Proteomes" id="UP000295684"/>
    </source>
</evidence>
<organism evidence="5 6">
    <name type="scientific">Pedobacter psychrotolerans</name>
    <dbReference type="NCBI Taxonomy" id="1843235"/>
    <lineage>
        <taxon>Bacteria</taxon>
        <taxon>Pseudomonadati</taxon>
        <taxon>Bacteroidota</taxon>
        <taxon>Sphingobacteriia</taxon>
        <taxon>Sphingobacteriales</taxon>
        <taxon>Sphingobacteriaceae</taxon>
        <taxon>Pedobacter</taxon>
    </lineage>
</organism>
<dbReference type="AlphaFoldDB" id="A0A4R2HFW5"/>
<proteinExistence type="predicted"/>
<evidence type="ECO:0000313" key="5">
    <source>
        <dbReference type="EMBL" id="TCO26927.1"/>
    </source>
</evidence>
<evidence type="ECO:0000256" key="2">
    <source>
        <dbReference type="ARBA" id="ARBA00023315"/>
    </source>
</evidence>
<dbReference type="CDD" id="cd04301">
    <property type="entry name" value="NAT_SF"/>
    <property type="match status" value="1"/>
</dbReference>
<dbReference type="RefSeq" id="WP_132531148.1">
    <property type="nucleotide sequence ID" value="NZ_BMJO01000004.1"/>
</dbReference>
<dbReference type="PANTHER" id="PTHR43877:SF2">
    <property type="entry name" value="AMINOALKYLPHOSPHONATE N-ACETYLTRANSFERASE-RELATED"/>
    <property type="match status" value="1"/>
</dbReference>
<dbReference type="SUPFAM" id="SSF55729">
    <property type="entry name" value="Acyl-CoA N-acyltransferases (Nat)"/>
    <property type="match status" value="1"/>
</dbReference>
<sequence length="157" mass="17529">MSNITLIRTNSDLIDFRQLVALLDKDLAIRDGDDHAFYSQFNKIDAIKEVVVAYQNEISIGCGAIKPFSNTAVEIKRMFVHPDYRNQGIAAKMLNVLEGWALELGYTECVLETGKMQPEAIALYQKVGYQITPNYGQYIGVDNSVCMAKLLNTSQTA</sequence>
<evidence type="ECO:0000256" key="1">
    <source>
        <dbReference type="ARBA" id="ARBA00022679"/>
    </source>
</evidence>
<dbReference type="OrthoDB" id="9803233at2"/>
<dbReference type="Proteomes" id="UP000295684">
    <property type="component" value="Unassembled WGS sequence"/>
</dbReference>
<evidence type="ECO:0000313" key="4">
    <source>
        <dbReference type="EMBL" id="GGE57588.1"/>
    </source>
</evidence>
<comment type="caution">
    <text evidence="5">The sequence shown here is derived from an EMBL/GenBank/DDBJ whole genome shotgun (WGS) entry which is preliminary data.</text>
</comment>